<proteinExistence type="predicted"/>
<sequence length="255" mass="28122">MSATLLRQDSALLSRRTGPSHPRLVNAIMCSAMTSRITYARISRVTAGQTRGRLRPSRGVVRVMAYATEVSDDAYICLGLAQCFRKASGGLEPVLVVEPLSASSLECLANGARTSYKLVTGVSFGDALHRNRDALPDAFREAPFCENYEFRCEAAARTWQRPHAQDNLMDIVPLGKVRSNFNFSLEDKRILNLDNIVNDSDNIKQDMSIDVYGRKKADDLKAKQATEVAAAKAAEEARAIKKQKEEDDLDALLLA</sequence>
<dbReference type="Proteomes" id="UP001165090">
    <property type="component" value="Unassembled WGS sequence"/>
</dbReference>
<gene>
    <name evidence="1" type="ORF">VaNZ11_008107</name>
</gene>
<evidence type="ECO:0000313" key="2">
    <source>
        <dbReference type="Proteomes" id="UP001165090"/>
    </source>
</evidence>
<name>A0ABQ5S4B6_9CHLO</name>
<comment type="caution">
    <text evidence="1">The sequence shown here is derived from an EMBL/GenBank/DDBJ whole genome shotgun (WGS) entry which is preliminary data.</text>
</comment>
<keyword evidence="2" id="KW-1185">Reference proteome</keyword>
<accession>A0ABQ5S4B6</accession>
<evidence type="ECO:0000313" key="1">
    <source>
        <dbReference type="EMBL" id="GLI64740.1"/>
    </source>
</evidence>
<dbReference type="EMBL" id="BSDZ01000020">
    <property type="protein sequence ID" value="GLI64740.1"/>
    <property type="molecule type" value="Genomic_DNA"/>
</dbReference>
<organism evidence="1 2">
    <name type="scientific">Volvox africanus</name>
    <dbReference type="NCBI Taxonomy" id="51714"/>
    <lineage>
        <taxon>Eukaryota</taxon>
        <taxon>Viridiplantae</taxon>
        <taxon>Chlorophyta</taxon>
        <taxon>core chlorophytes</taxon>
        <taxon>Chlorophyceae</taxon>
        <taxon>CS clade</taxon>
        <taxon>Chlamydomonadales</taxon>
        <taxon>Volvocaceae</taxon>
        <taxon>Volvox</taxon>
    </lineage>
</organism>
<protein>
    <submittedName>
        <fullName evidence="1">Uncharacterized protein</fullName>
    </submittedName>
</protein>
<reference evidence="1 2" key="1">
    <citation type="journal article" date="2023" name="IScience">
        <title>Expanded male sex-determining region conserved during the evolution of homothallism in the green alga Volvox.</title>
        <authorList>
            <person name="Yamamoto K."/>
            <person name="Matsuzaki R."/>
            <person name="Mahakham W."/>
            <person name="Heman W."/>
            <person name="Sekimoto H."/>
            <person name="Kawachi M."/>
            <person name="Minakuchi Y."/>
            <person name="Toyoda A."/>
            <person name="Nozaki H."/>
        </authorList>
    </citation>
    <scope>NUCLEOTIDE SEQUENCE [LARGE SCALE GENOMIC DNA]</scope>
    <source>
        <strain evidence="1 2">NIES-4468</strain>
    </source>
</reference>